<sequence length="199" mass="22017">MENSKPCLIPYSLTRIHLDSPPSPQPSPPSATSSRACCLAILTRVAIHRNKAQHHQHQTLWVHRHASRRNAGYDISLIGYRTSQRASSAPTPPFSLPTFLFLDIYRLGNPLLVAHSPRSSRNAPPRPLLQPGCNAKVQPSYTRFGPRDHTSRPGWLQATLCGWDSGVVTIACGETQWAVPEYLTRHLFRLQAGPGCADS</sequence>
<name>A0A9P9FJN8_9HYPO</name>
<organism evidence="1 2">
    <name type="scientific">Dactylonectria estremocensis</name>
    <dbReference type="NCBI Taxonomy" id="1079267"/>
    <lineage>
        <taxon>Eukaryota</taxon>
        <taxon>Fungi</taxon>
        <taxon>Dikarya</taxon>
        <taxon>Ascomycota</taxon>
        <taxon>Pezizomycotina</taxon>
        <taxon>Sordariomycetes</taxon>
        <taxon>Hypocreomycetidae</taxon>
        <taxon>Hypocreales</taxon>
        <taxon>Nectriaceae</taxon>
        <taxon>Dactylonectria</taxon>
    </lineage>
</organism>
<gene>
    <name evidence="1" type="ORF">B0J13DRAFT_2947</name>
</gene>
<evidence type="ECO:0000313" key="2">
    <source>
        <dbReference type="Proteomes" id="UP000717696"/>
    </source>
</evidence>
<dbReference type="EMBL" id="JAGMUU010000001">
    <property type="protein sequence ID" value="KAH7162183.1"/>
    <property type="molecule type" value="Genomic_DNA"/>
</dbReference>
<evidence type="ECO:0000313" key="1">
    <source>
        <dbReference type="EMBL" id="KAH7162183.1"/>
    </source>
</evidence>
<accession>A0A9P9FJN8</accession>
<dbReference type="AlphaFoldDB" id="A0A9P9FJN8"/>
<proteinExistence type="predicted"/>
<comment type="caution">
    <text evidence="1">The sequence shown here is derived from an EMBL/GenBank/DDBJ whole genome shotgun (WGS) entry which is preliminary data.</text>
</comment>
<keyword evidence="2" id="KW-1185">Reference proteome</keyword>
<dbReference type="Proteomes" id="UP000717696">
    <property type="component" value="Unassembled WGS sequence"/>
</dbReference>
<reference evidence="1" key="1">
    <citation type="journal article" date="2021" name="Nat. Commun.">
        <title>Genetic determinants of endophytism in the Arabidopsis root mycobiome.</title>
        <authorList>
            <person name="Mesny F."/>
            <person name="Miyauchi S."/>
            <person name="Thiergart T."/>
            <person name="Pickel B."/>
            <person name="Atanasova L."/>
            <person name="Karlsson M."/>
            <person name="Huettel B."/>
            <person name="Barry K.W."/>
            <person name="Haridas S."/>
            <person name="Chen C."/>
            <person name="Bauer D."/>
            <person name="Andreopoulos W."/>
            <person name="Pangilinan J."/>
            <person name="LaButti K."/>
            <person name="Riley R."/>
            <person name="Lipzen A."/>
            <person name="Clum A."/>
            <person name="Drula E."/>
            <person name="Henrissat B."/>
            <person name="Kohler A."/>
            <person name="Grigoriev I.V."/>
            <person name="Martin F.M."/>
            <person name="Hacquard S."/>
        </authorList>
    </citation>
    <scope>NUCLEOTIDE SEQUENCE</scope>
    <source>
        <strain evidence="1">MPI-CAGE-AT-0021</strain>
    </source>
</reference>
<protein>
    <submittedName>
        <fullName evidence="1">Uncharacterized protein</fullName>
    </submittedName>
</protein>
<dbReference type="OrthoDB" id="10657783at2759"/>